<reference evidence="1" key="1">
    <citation type="journal article" date="2015" name="Nature">
        <title>Complex archaea that bridge the gap between prokaryotes and eukaryotes.</title>
        <authorList>
            <person name="Spang A."/>
            <person name="Saw J.H."/>
            <person name="Jorgensen S.L."/>
            <person name="Zaremba-Niedzwiedzka K."/>
            <person name="Martijn J."/>
            <person name="Lind A.E."/>
            <person name="van Eijk R."/>
            <person name="Schleper C."/>
            <person name="Guy L."/>
            <person name="Ettema T.J."/>
        </authorList>
    </citation>
    <scope>NUCLEOTIDE SEQUENCE</scope>
</reference>
<sequence>MTDSLSFNINCKVRLRLTPHGVSVLKTYHNKIMEGLPNKLKREFELELNEAGVWEEQLWVVMHKLGPAICNGGKAVIKSNEITILYNRE</sequence>
<comment type="caution">
    <text evidence="1">The sequence shown here is derived from an EMBL/GenBank/DDBJ whole genome shotgun (WGS) entry which is preliminary data.</text>
</comment>
<organism evidence="1">
    <name type="scientific">marine sediment metagenome</name>
    <dbReference type="NCBI Taxonomy" id="412755"/>
    <lineage>
        <taxon>unclassified sequences</taxon>
        <taxon>metagenomes</taxon>
        <taxon>ecological metagenomes</taxon>
    </lineage>
</organism>
<protein>
    <submittedName>
        <fullName evidence="1">Uncharacterized protein</fullName>
    </submittedName>
</protein>
<accession>A0A0F9LQN3</accession>
<dbReference type="EMBL" id="LAZR01005975">
    <property type="protein sequence ID" value="KKM95673.1"/>
    <property type="molecule type" value="Genomic_DNA"/>
</dbReference>
<gene>
    <name evidence="1" type="ORF">LCGC14_1185760</name>
</gene>
<proteinExistence type="predicted"/>
<evidence type="ECO:0000313" key="1">
    <source>
        <dbReference type="EMBL" id="KKM95673.1"/>
    </source>
</evidence>
<dbReference type="AlphaFoldDB" id="A0A0F9LQN3"/>
<name>A0A0F9LQN3_9ZZZZ</name>